<protein>
    <submittedName>
        <fullName evidence="2">DEP domain-containing protein 1A-like</fullName>
    </submittedName>
</protein>
<evidence type="ECO:0000313" key="2">
    <source>
        <dbReference type="EMBL" id="OQR67986.1"/>
    </source>
</evidence>
<dbReference type="STRING" id="418985.A0A1V9X3K8"/>
<dbReference type="Proteomes" id="UP000192247">
    <property type="component" value="Unassembled WGS sequence"/>
</dbReference>
<dbReference type="EMBL" id="MNPL01026451">
    <property type="protein sequence ID" value="OQR67986.1"/>
    <property type="molecule type" value="Genomic_DNA"/>
</dbReference>
<dbReference type="InterPro" id="IPR036388">
    <property type="entry name" value="WH-like_DNA-bd_sf"/>
</dbReference>
<evidence type="ECO:0000259" key="1">
    <source>
        <dbReference type="PROSITE" id="PS50186"/>
    </source>
</evidence>
<dbReference type="PROSITE" id="PS50186">
    <property type="entry name" value="DEP"/>
    <property type="match status" value="1"/>
</dbReference>
<gene>
    <name evidence="2" type="ORF">BIW11_13192</name>
</gene>
<dbReference type="SUPFAM" id="SSF46785">
    <property type="entry name" value="Winged helix' DNA-binding domain"/>
    <property type="match status" value="1"/>
</dbReference>
<dbReference type="Gene3D" id="1.10.10.10">
    <property type="entry name" value="Winged helix-like DNA-binding domain superfamily/Winged helix DNA-binding domain"/>
    <property type="match status" value="1"/>
</dbReference>
<evidence type="ECO:0000313" key="3">
    <source>
        <dbReference type="Proteomes" id="UP000192247"/>
    </source>
</evidence>
<proteinExistence type="predicted"/>
<dbReference type="SMART" id="SM00049">
    <property type="entry name" value="DEP"/>
    <property type="match status" value="1"/>
</dbReference>
<reference evidence="2 3" key="1">
    <citation type="journal article" date="2017" name="Gigascience">
        <title>Draft genome of the honey bee ectoparasitic mite, Tropilaelaps mercedesae, is shaped by the parasitic life history.</title>
        <authorList>
            <person name="Dong X."/>
            <person name="Armstrong S.D."/>
            <person name="Xia D."/>
            <person name="Makepeace B.L."/>
            <person name="Darby A.C."/>
            <person name="Kadowaki T."/>
        </authorList>
    </citation>
    <scope>NUCLEOTIDE SEQUENCE [LARGE SCALE GENOMIC DNA]</scope>
    <source>
        <strain evidence="2">Wuxi-XJTLU</strain>
    </source>
</reference>
<dbReference type="PANTHER" id="PTHR16206:SF4">
    <property type="entry name" value="PROTEIN LET-99"/>
    <property type="match status" value="1"/>
</dbReference>
<dbReference type="OrthoDB" id="524326at2759"/>
<comment type="caution">
    <text evidence="2">The sequence shown here is derived from an EMBL/GenBank/DDBJ whole genome shotgun (WGS) entry which is preliminary data.</text>
</comment>
<dbReference type="InParanoid" id="A0A1V9X3K8"/>
<feature type="domain" description="DEP" evidence="1">
    <location>
        <begin position="28"/>
        <end position="122"/>
    </location>
</feature>
<sequence>MNECNTEDRSKVEQFRATRTWSTIVLAVRDELPVGRHRKGFRRYENCFAGDDAVSWIVDYLEQHKEQLLYSANNKTMCEAEINRGKVTRLLQKFVEQKIIEDVQGRGEAFRDSSRCLYTFSKGSAAPVSTFGASAPTVEDSQHAQMDRSGSINKIFPPPLKYATSLVKTALATISIPRPTCKRVPAL</sequence>
<dbReference type="PANTHER" id="PTHR16206">
    <property type="entry name" value="DEP DOMAIN-CONTAINING"/>
    <property type="match status" value="1"/>
</dbReference>
<dbReference type="InterPro" id="IPR036390">
    <property type="entry name" value="WH_DNA-bd_sf"/>
</dbReference>
<dbReference type="AlphaFoldDB" id="A0A1V9X3K8"/>
<dbReference type="GO" id="GO:0035556">
    <property type="term" value="P:intracellular signal transduction"/>
    <property type="evidence" value="ECO:0007669"/>
    <property type="project" value="InterPro"/>
</dbReference>
<name>A0A1V9X3K8_9ACAR</name>
<dbReference type="InterPro" id="IPR000591">
    <property type="entry name" value="DEP_dom"/>
</dbReference>
<organism evidence="2 3">
    <name type="scientific">Tropilaelaps mercedesae</name>
    <dbReference type="NCBI Taxonomy" id="418985"/>
    <lineage>
        <taxon>Eukaryota</taxon>
        <taxon>Metazoa</taxon>
        <taxon>Ecdysozoa</taxon>
        <taxon>Arthropoda</taxon>
        <taxon>Chelicerata</taxon>
        <taxon>Arachnida</taxon>
        <taxon>Acari</taxon>
        <taxon>Parasitiformes</taxon>
        <taxon>Mesostigmata</taxon>
        <taxon>Gamasina</taxon>
        <taxon>Dermanyssoidea</taxon>
        <taxon>Laelapidae</taxon>
        <taxon>Tropilaelaps</taxon>
    </lineage>
</organism>
<dbReference type="Pfam" id="PF00610">
    <property type="entry name" value="DEP"/>
    <property type="match status" value="1"/>
</dbReference>
<accession>A0A1V9X3K8</accession>
<keyword evidence="3" id="KW-1185">Reference proteome</keyword>